<protein>
    <submittedName>
        <fullName evidence="2">Uncharacterized protein</fullName>
    </submittedName>
</protein>
<feature type="compositionally biased region" description="Low complexity" evidence="1">
    <location>
        <begin position="12"/>
        <end position="31"/>
    </location>
</feature>
<reference evidence="2" key="1">
    <citation type="journal article" date="2022" name="bioRxiv">
        <title>Sequencing and chromosome-scale assembly of the giantPleurodeles waltlgenome.</title>
        <authorList>
            <person name="Brown T."/>
            <person name="Elewa A."/>
            <person name="Iarovenko S."/>
            <person name="Subramanian E."/>
            <person name="Araus A.J."/>
            <person name="Petzold A."/>
            <person name="Susuki M."/>
            <person name="Suzuki K.-i.T."/>
            <person name="Hayashi T."/>
            <person name="Toyoda A."/>
            <person name="Oliveira C."/>
            <person name="Osipova E."/>
            <person name="Leigh N.D."/>
            <person name="Simon A."/>
            <person name="Yun M.H."/>
        </authorList>
    </citation>
    <scope>NUCLEOTIDE SEQUENCE</scope>
    <source>
        <strain evidence="2">20211129_DDA</strain>
        <tissue evidence="2">Liver</tissue>
    </source>
</reference>
<name>A0AAV7WYA3_PLEWA</name>
<comment type="caution">
    <text evidence="2">The sequence shown here is derived from an EMBL/GenBank/DDBJ whole genome shotgun (WGS) entry which is preliminary data.</text>
</comment>
<evidence type="ECO:0000256" key="1">
    <source>
        <dbReference type="SAM" id="MobiDB-lite"/>
    </source>
</evidence>
<feature type="region of interest" description="Disordered" evidence="1">
    <location>
        <begin position="1"/>
        <end position="31"/>
    </location>
</feature>
<accession>A0AAV7WYA3</accession>
<dbReference type="EMBL" id="JANPWB010000001">
    <property type="protein sequence ID" value="KAJ1218279.1"/>
    <property type="molecule type" value="Genomic_DNA"/>
</dbReference>
<organism evidence="2 3">
    <name type="scientific">Pleurodeles waltl</name>
    <name type="common">Iberian ribbed newt</name>
    <dbReference type="NCBI Taxonomy" id="8319"/>
    <lineage>
        <taxon>Eukaryota</taxon>
        <taxon>Metazoa</taxon>
        <taxon>Chordata</taxon>
        <taxon>Craniata</taxon>
        <taxon>Vertebrata</taxon>
        <taxon>Euteleostomi</taxon>
        <taxon>Amphibia</taxon>
        <taxon>Batrachia</taxon>
        <taxon>Caudata</taxon>
        <taxon>Salamandroidea</taxon>
        <taxon>Salamandridae</taxon>
        <taxon>Pleurodelinae</taxon>
        <taxon>Pleurodeles</taxon>
    </lineage>
</organism>
<dbReference type="AlphaFoldDB" id="A0AAV7WYA3"/>
<evidence type="ECO:0000313" key="2">
    <source>
        <dbReference type="EMBL" id="KAJ1218279.1"/>
    </source>
</evidence>
<proteinExistence type="predicted"/>
<evidence type="ECO:0000313" key="3">
    <source>
        <dbReference type="Proteomes" id="UP001066276"/>
    </source>
</evidence>
<keyword evidence="3" id="KW-1185">Reference proteome</keyword>
<gene>
    <name evidence="2" type="ORF">NDU88_005862</name>
</gene>
<dbReference type="Proteomes" id="UP001066276">
    <property type="component" value="Chromosome 1_1"/>
</dbReference>
<sequence>MELRGTMEQKVQAPARQSTTQAPQPQTTNPEQLSAFEQQALNELADLKRRVTGIKLQMATMMKMCHNPQKLSEKELLAFPEKKNIIYVPAPEDKGSIHP</sequence>